<feature type="domain" description="Endonuclease GajA/Old nuclease/RecF-like AAA" evidence="2">
    <location>
        <begin position="144"/>
        <end position="338"/>
    </location>
</feature>
<keyword evidence="5" id="KW-1185">Reference proteome</keyword>
<evidence type="ECO:0000259" key="2">
    <source>
        <dbReference type="Pfam" id="PF13175"/>
    </source>
</evidence>
<dbReference type="Pfam" id="PF13175">
    <property type="entry name" value="AAA_15"/>
    <property type="match status" value="2"/>
</dbReference>
<gene>
    <name evidence="4" type="ORF">J2Z42_001909</name>
</gene>
<dbReference type="Gene3D" id="3.40.50.300">
    <property type="entry name" value="P-loop containing nucleotide triphosphate hydrolases"/>
    <property type="match status" value="1"/>
</dbReference>
<keyword evidence="4" id="KW-0378">Hydrolase</keyword>
<dbReference type="Proteomes" id="UP001519307">
    <property type="component" value="Unassembled WGS sequence"/>
</dbReference>
<dbReference type="Pfam" id="PF20469">
    <property type="entry name" value="OLD-like_TOPRIM"/>
    <property type="match status" value="1"/>
</dbReference>
<reference evidence="4 5" key="1">
    <citation type="submission" date="2021-03" db="EMBL/GenBank/DDBJ databases">
        <title>Genomic Encyclopedia of Type Strains, Phase IV (KMG-IV): sequencing the most valuable type-strain genomes for metagenomic binning, comparative biology and taxonomic classification.</title>
        <authorList>
            <person name="Goeker M."/>
        </authorList>
    </citation>
    <scope>NUCLEOTIDE SEQUENCE [LARGE SCALE GENOMIC DNA]</scope>
    <source>
        <strain evidence="4 5">DSM 28783</strain>
    </source>
</reference>
<dbReference type="CDD" id="cd01026">
    <property type="entry name" value="TOPRIM_OLD"/>
    <property type="match status" value="1"/>
</dbReference>
<dbReference type="SUPFAM" id="SSF52540">
    <property type="entry name" value="P-loop containing nucleoside triphosphate hydrolases"/>
    <property type="match status" value="1"/>
</dbReference>
<accession>A0ABS4KT66</accession>
<feature type="domain" description="OLD protein-like TOPRIM" evidence="3">
    <location>
        <begin position="387"/>
        <end position="451"/>
    </location>
</feature>
<evidence type="ECO:0000256" key="1">
    <source>
        <dbReference type="SAM" id="Coils"/>
    </source>
</evidence>
<dbReference type="RefSeq" id="WP_209702372.1">
    <property type="nucleotide sequence ID" value="NZ_JAGGLM010000011.1"/>
</dbReference>
<proteinExistence type="predicted"/>
<dbReference type="PANTHER" id="PTHR43581">
    <property type="entry name" value="ATP/GTP PHOSPHATASE"/>
    <property type="match status" value="1"/>
</dbReference>
<dbReference type="InterPro" id="IPR041685">
    <property type="entry name" value="AAA_GajA/Old/RecF-like"/>
</dbReference>
<dbReference type="InterPro" id="IPR027417">
    <property type="entry name" value="P-loop_NTPase"/>
</dbReference>
<dbReference type="PANTHER" id="PTHR43581:SF4">
    <property type="entry name" value="ATP_GTP PHOSPHATASE"/>
    <property type="match status" value="1"/>
</dbReference>
<evidence type="ECO:0000259" key="3">
    <source>
        <dbReference type="Pfam" id="PF20469"/>
    </source>
</evidence>
<organism evidence="4 5">
    <name type="scientific">Clostridium algifaecis</name>
    <dbReference type="NCBI Taxonomy" id="1472040"/>
    <lineage>
        <taxon>Bacteria</taxon>
        <taxon>Bacillati</taxon>
        <taxon>Bacillota</taxon>
        <taxon>Clostridia</taxon>
        <taxon>Eubacteriales</taxon>
        <taxon>Clostridiaceae</taxon>
        <taxon>Clostridium</taxon>
    </lineage>
</organism>
<name>A0ABS4KT66_9CLOT</name>
<dbReference type="InterPro" id="IPR034139">
    <property type="entry name" value="TOPRIM_OLD"/>
</dbReference>
<feature type="domain" description="Endonuclease GajA/Old nuclease/RecF-like AAA" evidence="2">
    <location>
        <begin position="1"/>
        <end position="116"/>
    </location>
</feature>
<dbReference type="InterPro" id="IPR051396">
    <property type="entry name" value="Bact_Antivir_Def_Nuclease"/>
</dbReference>
<sequence>MYLSKISIKGYRLFDEEISIKFNKGINVLVSENGCGKSTIIDAIRMLLNEDDYSRNGVNQEDFYYSIDNSIQSEEINIKGKFSDLSDKKKIEYLTWLDDNYDAILNLSIIKKLDNRNHYKKKIWGGESSNSIFEWEALNDIQCAYLPALRDAKKKLRAGRGSRLARLLLNLSQDEIEEKRKTGKLMEIEEDVNNFNKKLSGKGDIKKADEMINKILQNALGSVFGQKTKIQFNDLTYERIVESLRLVFFSGTQINEETVYRNLSENSLGYNNLIYLATILAEFEGLKNNYTSPRILLIEELEAHLHPQLQMKLLKYLNGQAEKNDIQIIITTHSTTIASSTPIKNLICLNSIENKKITAVSLYDCRLDEKSEKFIDRWMDVTKSTLLFSKGVILVEGLAESILLPKLAEIYLRQYNLSHGEKTVDSLEEAGISVINMNGVFFQYFMQLYRGYQLILPKRKVRETKKDYEERLSKFKKKPKFEEDEYIKVNFIPIRCVAITDNDPDKDKNPTKLNPIDGNNPQLFYIEQLEKMTSNCRVYKNLKTFEYDMAISSKYNSKMMIEILLDNINIDGEVKKTLENYKNKIEECQENDKEVDNLDDIASFILKQIDSLDIGKGMFAQILFDKISKNEEFDVPEYIKKSIDFVLEL</sequence>
<keyword evidence="4" id="KW-0540">Nuclease</keyword>
<protein>
    <submittedName>
        <fullName evidence="4">ATP-dependent endonuclease of OLD family</fullName>
    </submittedName>
</protein>
<dbReference type="EMBL" id="JAGGLM010000011">
    <property type="protein sequence ID" value="MBP2033222.1"/>
    <property type="molecule type" value="Genomic_DNA"/>
</dbReference>
<comment type="caution">
    <text evidence="4">The sequence shown here is derived from an EMBL/GenBank/DDBJ whole genome shotgun (WGS) entry which is preliminary data.</text>
</comment>
<evidence type="ECO:0000313" key="4">
    <source>
        <dbReference type="EMBL" id="MBP2033222.1"/>
    </source>
</evidence>
<keyword evidence="1" id="KW-0175">Coiled coil</keyword>
<evidence type="ECO:0000313" key="5">
    <source>
        <dbReference type="Proteomes" id="UP001519307"/>
    </source>
</evidence>
<feature type="coiled-coil region" evidence="1">
    <location>
        <begin position="571"/>
        <end position="598"/>
    </location>
</feature>
<keyword evidence="4" id="KW-0255">Endonuclease</keyword>
<dbReference type="GO" id="GO:0004519">
    <property type="term" value="F:endonuclease activity"/>
    <property type="evidence" value="ECO:0007669"/>
    <property type="project" value="UniProtKB-KW"/>
</dbReference>